<accession>A0AAT9LDG3</accession>
<name>A0AAT9LDG3_9FIRM</name>
<dbReference type="InterPro" id="IPR021338">
    <property type="entry name" value="DUF2953"/>
</dbReference>
<dbReference type="Pfam" id="PF11167">
    <property type="entry name" value="DUF2953"/>
    <property type="match status" value="1"/>
</dbReference>
<dbReference type="EMBL" id="CP062796">
    <property type="protein sequence ID" value="QUL98893.1"/>
    <property type="molecule type" value="Genomic_DNA"/>
</dbReference>
<gene>
    <name evidence="1" type="ORF">IMF26_02120</name>
</gene>
<reference evidence="1" key="1">
    <citation type="submission" date="2020-10" db="EMBL/GenBank/DDBJ databases">
        <authorList>
            <person name="Kadnikov V."/>
            <person name="Beletsky A.V."/>
            <person name="Mardanov A.V."/>
            <person name="Karnachuk O.V."/>
            <person name="Ravin N.V."/>
        </authorList>
    </citation>
    <scope>NUCLEOTIDE SEQUENCE</scope>
    <source>
        <strain evidence="1">Bu02</strain>
    </source>
</reference>
<organism evidence="1">
    <name type="scientific">Candidatus Fermentithermobacillus carboniphilus</name>
    <dbReference type="NCBI Taxonomy" id="3085328"/>
    <lineage>
        <taxon>Bacteria</taxon>
        <taxon>Bacillati</taxon>
        <taxon>Bacillota</taxon>
        <taxon>Candidatus Fermentithermobacillia</taxon>
        <taxon>Candidatus Fermentithermobacillales</taxon>
        <taxon>Candidatus Fermentithermobacillaceae</taxon>
        <taxon>Candidatus Fermentithermobacillus</taxon>
    </lineage>
</organism>
<protein>
    <submittedName>
        <fullName evidence="1">DUF2953 domain-containing protein</fullName>
    </submittedName>
</protein>
<dbReference type="AlphaFoldDB" id="A0AAT9LDG3"/>
<dbReference type="KEGG" id="fcz:IMF26_02120"/>
<sequence length="131" mass="14854">MGKPAYLLERNGAFLKNIWTGFSDIRAILEELLKGVEIEEFSASGRIGLGDAFETALLCGALSATSPLIFRLFHPKSGLSGELHRLEFRPVYDHPYASIRLRAVLTVRFWVIIRALYASRKLIRRALMVEY</sequence>
<proteinExistence type="predicted"/>
<reference evidence="1" key="2">
    <citation type="journal article" date="2023" name="Biology">
        <title>Prokaryotic Life Associated with Coal-Fire Gas Vents Revealed by Metagenomics.</title>
        <authorList>
            <person name="Kadnikov V.V."/>
            <person name="Mardanov A.V."/>
            <person name="Beletsky A.V."/>
            <person name="Karnachuk O.V."/>
            <person name="Ravin N.V."/>
        </authorList>
    </citation>
    <scope>NUCLEOTIDE SEQUENCE</scope>
    <source>
        <strain evidence="1">Bu02</strain>
    </source>
</reference>
<evidence type="ECO:0000313" key="1">
    <source>
        <dbReference type="EMBL" id="QUL98893.1"/>
    </source>
</evidence>